<dbReference type="InterPro" id="IPR011545">
    <property type="entry name" value="DEAD/DEAH_box_helicase_dom"/>
</dbReference>
<gene>
    <name evidence="10" type="ORF">CTEN210_15217</name>
</gene>
<dbReference type="PANTHER" id="PTHR12131:SF1">
    <property type="entry name" value="ATP-DEPENDENT RNA HELICASE SUPV3L1, MITOCHONDRIAL-RELATED"/>
    <property type="match status" value="1"/>
</dbReference>
<name>A0AAD3HD15_9STRA</name>
<dbReference type="InterPro" id="IPR027417">
    <property type="entry name" value="P-loop_NTPase"/>
</dbReference>
<keyword evidence="1" id="KW-0547">Nucleotide-binding</keyword>
<dbReference type="Pfam" id="PF00270">
    <property type="entry name" value="DEAD"/>
    <property type="match status" value="1"/>
</dbReference>
<feature type="domain" description="Helicase C-terminal" evidence="9">
    <location>
        <begin position="520"/>
        <end position="707"/>
    </location>
</feature>
<evidence type="ECO:0000256" key="1">
    <source>
        <dbReference type="ARBA" id="ARBA00022741"/>
    </source>
</evidence>
<keyword evidence="11" id="KW-1185">Reference proteome</keyword>
<feature type="region of interest" description="Disordered" evidence="6">
    <location>
        <begin position="465"/>
        <end position="489"/>
    </location>
</feature>
<dbReference type="SMART" id="SM00490">
    <property type="entry name" value="HELICc"/>
    <property type="match status" value="1"/>
</dbReference>
<keyword evidence="5" id="KW-0175">Coiled coil</keyword>
<organism evidence="10 11">
    <name type="scientific">Chaetoceros tenuissimus</name>
    <dbReference type="NCBI Taxonomy" id="426638"/>
    <lineage>
        <taxon>Eukaryota</taxon>
        <taxon>Sar</taxon>
        <taxon>Stramenopiles</taxon>
        <taxon>Ochrophyta</taxon>
        <taxon>Bacillariophyta</taxon>
        <taxon>Coscinodiscophyceae</taxon>
        <taxon>Chaetocerotophycidae</taxon>
        <taxon>Chaetocerotales</taxon>
        <taxon>Chaetocerotaceae</taxon>
        <taxon>Chaetoceros</taxon>
    </lineage>
</organism>
<feature type="compositionally biased region" description="Acidic residues" evidence="6">
    <location>
        <begin position="1257"/>
        <end position="1282"/>
    </location>
</feature>
<evidence type="ECO:0000256" key="7">
    <source>
        <dbReference type="SAM" id="SignalP"/>
    </source>
</evidence>
<reference evidence="10 11" key="1">
    <citation type="journal article" date="2021" name="Sci. Rep.">
        <title>The genome of the diatom Chaetoceros tenuissimus carries an ancient integrated fragment of an extant virus.</title>
        <authorList>
            <person name="Hongo Y."/>
            <person name="Kimura K."/>
            <person name="Takaki Y."/>
            <person name="Yoshida Y."/>
            <person name="Baba S."/>
            <person name="Kobayashi G."/>
            <person name="Nagasaki K."/>
            <person name="Hano T."/>
            <person name="Tomaru Y."/>
        </authorList>
    </citation>
    <scope>NUCLEOTIDE SEQUENCE [LARGE SCALE GENOMIC DNA]</scope>
    <source>
        <strain evidence="10 11">NIES-3715</strain>
    </source>
</reference>
<dbReference type="Pfam" id="PF08148">
    <property type="entry name" value="DSHCT"/>
    <property type="match status" value="1"/>
</dbReference>
<dbReference type="PROSITE" id="PS51194">
    <property type="entry name" value="HELICASE_CTER"/>
    <property type="match status" value="1"/>
</dbReference>
<evidence type="ECO:0008006" key="12">
    <source>
        <dbReference type="Google" id="ProtNLM"/>
    </source>
</evidence>
<dbReference type="GO" id="GO:0055087">
    <property type="term" value="C:Ski complex"/>
    <property type="evidence" value="ECO:0007669"/>
    <property type="project" value="TreeGrafter"/>
</dbReference>
<evidence type="ECO:0000313" key="10">
    <source>
        <dbReference type="EMBL" id="GFH58741.1"/>
    </source>
</evidence>
<dbReference type="SUPFAM" id="SSF52540">
    <property type="entry name" value="P-loop containing nucleoside triphosphate hydrolases"/>
    <property type="match status" value="1"/>
</dbReference>
<feature type="region of interest" description="Disordered" evidence="6">
    <location>
        <begin position="1251"/>
        <end position="1282"/>
    </location>
</feature>
<dbReference type="InterPro" id="IPR014001">
    <property type="entry name" value="Helicase_ATP-bd"/>
</dbReference>
<dbReference type="Proteomes" id="UP001054902">
    <property type="component" value="Unassembled WGS sequence"/>
</dbReference>
<keyword evidence="3" id="KW-0347">Helicase</keyword>
<evidence type="ECO:0000256" key="3">
    <source>
        <dbReference type="ARBA" id="ARBA00022806"/>
    </source>
</evidence>
<evidence type="ECO:0000259" key="8">
    <source>
        <dbReference type="PROSITE" id="PS51192"/>
    </source>
</evidence>
<evidence type="ECO:0000256" key="2">
    <source>
        <dbReference type="ARBA" id="ARBA00022801"/>
    </source>
</evidence>
<evidence type="ECO:0000256" key="6">
    <source>
        <dbReference type="SAM" id="MobiDB-lite"/>
    </source>
</evidence>
<comment type="caution">
    <text evidence="10">The sequence shown here is derived from an EMBL/GenBank/DDBJ whole genome shotgun (WGS) entry which is preliminary data.</text>
</comment>
<feature type="compositionally biased region" description="Basic and acidic residues" evidence="6">
    <location>
        <begin position="389"/>
        <end position="410"/>
    </location>
</feature>
<feature type="chain" id="PRO_5042049721" description="RNA helicase" evidence="7">
    <location>
        <begin position="21"/>
        <end position="1282"/>
    </location>
</feature>
<protein>
    <recommendedName>
        <fullName evidence="12">RNA helicase</fullName>
    </recommendedName>
</protein>
<feature type="region of interest" description="Disordered" evidence="6">
    <location>
        <begin position="1054"/>
        <end position="1080"/>
    </location>
</feature>
<dbReference type="Gene3D" id="1.10.3380.30">
    <property type="match status" value="1"/>
</dbReference>
<dbReference type="CDD" id="cd17921">
    <property type="entry name" value="DEXHc_Ski2"/>
    <property type="match status" value="1"/>
</dbReference>
<accession>A0AAD3HD15</accession>
<dbReference type="PANTHER" id="PTHR12131">
    <property type="entry name" value="ATP-DEPENDENT RNA AND DNA HELICASE"/>
    <property type="match status" value="1"/>
</dbReference>
<dbReference type="PROSITE" id="PS51192">
    <property type="entry name" value="HELICASE_ATP_BIND_1"/>
    <property type="match status" value="1"/>
</dbReference>
<feature type="coiled-coil region" evidence="5">
    <location>
        <begin position="827"/>
        <end position="854"/>
    </location>
</feature>
<dbReference type="Pfam" id="PF00271">
    <property type="entry name" value="Helicase_C"/>
    <property type="match status" value="1"/>
</dbReference>
<dbReference type="GO" id="GO:0070478">
    <property type="term" value="P:nuclear-transcribed mRNA catabolic process, 3'-5' exonucleolytic nonsense-mediated decay"/>
    <property type="evidence" value="ECO:0007669"/>
    <property type="project" value="TreeGrafter"/>
</dbReference>
<dbReference type="Gene3D" id="3.40.50.300">
    <property type="entry name" value="P-loop containing nucleotide triphosphate hydrolases"/>
    <property type="match status" value="2"/>
</dbReference>
<evidence type="ECO:0000259" key="9">
    <source>
        <dbReference type="PROSITE" id="PS51194"/>
    </source>
</evidence>
<keyword evidence="4" id="KW-0067">ATP-binding</keyword>
<keyword evidence="2" id="KW-0378">Hydrolase</keyword>
<evidence type="ECO:0000256" key="5">
    <source>
        <dbReference type="SAM" id="Coils"/>
    </source>
</evidence>
<evidence type="ECO:0000313" key="11">
    <source>
        <dbReference type="Proteomes" id="UP001054902"/>
    </source>
</evidence>
<evidence type="ECO:0000256" key="4">
    <source>
        <dbReference type="ARBA" id="ARBA00022840"/>
    </source>
</evidence>
<keyword evidence="7" id="KW-0732">Signal</keyword>
<dbReference type="GO" id="GO:0016787">
    <property type="term" value="F:hydrolase activity"/>
    <property type="evidence" value="ECO:0007669"/>
    <property type="project" value="UniProtKB-KW"/>
</dbReference>
<sequence length="1282" mass="142689">MRITSFHLPVLVLSVESAYAFSTVTSYITSNNHNFLRKSVNPNHLSYLQATTSTQDSFDAQIDPSEALGREKLQEYFDFPIDGWQAQAGGEILSGNNVIVCAPTGAGKTVVGEMALQHAFHSDPNGAAIYTTPLKALSNQKFTELRKLFGAENCGLSTGDMSINRGARIMVMTTEVYRNMAWRAMDSSNDDDQEHILLDDNLSQRGRNELSNVKVVVLDEFHYMGQRGRGGVWEESVITSPKHTQIVGLSATLPNADKLALWMEKVTNRKTTLVEAAGGRPVPLRYLFATRDGLEPMFRNEDAGPGAPLGLLGLRGDGFPEKKPKRKGKNKDLFEEDVESIPKGLDLNPKLKSWLQKRTEKVNRMVAKKAMRLERERDGRGDYGAARGRNKDRSTLSPREQRKEKERLLKKEMRQSVPSLHFLLRKLDQRDLLPAIFFLFSRAGCDEAAENVCYQMKKGAQVLSKSDVSSDTYEGKSRRGRQRSARKKDALLKDTKGRSFRSNSNYIDEDTFSNIFDNVDFDASLEVENPLEESSLIDYAERGLLTYEKVKEVAALVAAFNEENDEIKFSDEQIDRFLHGVGSHHAAMIPHHKAFVERLFRNQLMKVIFATETLAAGLNMPARTTVICSLAKRGEGGAMNPLDTANTLQMAGRAGRRGMDTDGTCVLVTTPFEGPEEAIDILISEINPVESQFSPGYSLAVNLIARGEGKLDVAKTLVQKSFSQWTKQQVESQVQTAKEIHGEEFDEMIEIAAHEKFLDGLNASLDKNRHKRMIEVLEDKTLLKKASKSFTGVLQILNLEESTLSYLQKELEQMSNIESVMDEDGLSSLLSEDNKNIEEEIARQKQRIRKSREDVSKHIMTALAVEANSILTIGSSPFAVEMQSALFVARKSDKEVNMKDKITPFELTRFAKSAVTMNRKRRKQKSATKDSGIDGSSLIDVLNVVDEVDDSLDDLLALVNVLVAFGCIRAIDDIDVEDVESQSFRITTGGENVGLLGLDNALWFLTAMGGAWDVTGASAELDKFKTEMNNIGVYDENSLFDDDAFDVEDDYGLFEKPTSNQESSSREEENEEETDTVPLPQREANVLTEQLLNLTPAEIAGYVSCLVSEGGRRDGNTSVLSAFQQLTPSQQRVVQSSLLAVERLTEVQNKFSVDENTSKVTLELATCEVVTAWTEGCSWNEALEISGQAPGDLIRTLHRALDALRQIGNLPVNAVRALDAGNGIVQKEAPGIHPDIRRMCREAAISMDRFPVKDPLQFDDEDEGIEDETEKDVDEQNESTEE</sequence>
<dbReference type="InterPro" id="IPR050699">
    <property type="entry name" value="RNA-DNA_Helicase"/>
</dbReference>
<dbReference type="InterPro" id="IPR001650">
    <property type="entry name" value="Helicase_C-like"/>
</dbReference>
<feature type="region of interest" description="Disordered" evidence="6">
    <location>
        <begin position="373"/>
        <end position="410"/>
    </location>
</feature>
<feature type="signal peptide" evidence="7">
    <location>
        <begin position="1"/>
        <end position="20"/>
    </location>
</feature>
<dbReference type="SMART" id="SM01142">
    <property type="entry name" value="DSHCT"/>
    <property type="match status" value="1"/>
</dbReference>
<feature type="domain" description="Helicase ATP-binding" evidence="8">
    <location>
        <begin position="89"/>
        <end position="262"/>
    </location>
</feature>
<dbReference type="GO" id="GO:0003676">
    <property type="term" value="F:nucleic acid binding"/>
    <property type="evidence" value="ECO:0007669"/>
    <property type="project" value="InterPro"/>
</dbReference>
<dbReference type="GO" id="GO:0004386">
    <property type="term" value="F:helicase activity"/>
    <property type="evidence" value="ECO:0007669"/>
    <property type="project" value="UniProtKB-KW"/>
</dbReference>
<dbReference type="InterPro" id="IPR012961">
    <property type="entry name" value="Ski2/MTR4_C"/>
</dbReference>
<proteinExistence type="predicted"/>
<dbReference type="GO" id="GO:0005524">
    <property type="term" value="F:ATP binding"/>
    <property type="evidence" value="ECO:0007669"/>
    <property type="project" value="UniProtKB-KW"/>
</dbReference>
<dbReference type="SMART" id="SM00487">
    <property type="entry name" value="DEXDc"/>
    <property type="match status" value="1"/>
</dbReference>
<dbReference type="EMBL" id="BLLK01000062">
    <property type="protein sequence ID" value="GFH58741.1"/>
    <property type="molecule type" value="Genomic_DNA"/>
</dbReference>